<name>A0A5B7J7P0_PORTR</name>
<protein>
    <submittedName>
        <fullName evidence="2">Uncharacterized protein</fullName>
    </submittedName>
</protein>
<dbReference type="AlphaFoldDB" id="A0A5B7J7P0"/>
<dbReference type="Proteomes" id="UP000324222">
    <property type="component" value="Unassembled WGS sequence"/>
</dbReference>
<organism evidence="2 3">
    <name type="scientific">Portunus trituberculatus</name>
    <name type="common">Swimming crab</name>
    <name type="synonym">Neptunus trituberculatus</name>
    <dbReference type="NCBI Taxonomy" id="210409"/>
    <lineage>
        <taxon>Eukaryota</taxon>
        <taxon>Metazoa</taxon>
        <taxon>Ecdysozoa</taxon>
        <taxon>Arthropoda</taxon>
        <taxon>Crustacea</taxon>
        <taxon>Multicrustacea</taxon>
        <taxon>Malacostraca</taxon>
        <taxon>Eumalacostraca</taxon>
        <taxon>Eucarida</taxon>
        <taxon>Decapoda</taxon>
        <taxon>Pleocyemata</taxon>
        <taxon>Brachyura</taxon>
        <taxon>Eubrachyura</taxon>
        <taxon>Portunoidea</taxon>
        <taxon>Portunidae</taxon>
        <taxon>Portuninae</taxon>
        <taxon>Portunus</taxon>
    </lineage>
</organism>
<evidence type="ECO:0000313" key="3">
    <source>
        <dbReference type="Proteomes" id="UP000324222"/>
    </source>
</evidence>
<proteinExistence type="predicted"/>
<evidence type="ECO:0000313" key="2">
    <source>
        <dbReference type="EMBL" id="MPC90799.1"/>
    </source>
</evidence>
<comment type="caution">
    <text evidence="2">The sequence shown here is derived from an EMBL/GenBank/DDBJ whole genome shotgun (WGS) entry which is preliminary data.</text>
</comment>
<sequence>MEEGREPQGRTEEGGGSTVGGRRRHRDEVTWQEPRNARRTPRCLVSHPCCSISCTPQDLPDLISTPLITTHQSLLMTQKARQDNSYHRMPT</sequence>
<accession>A0A5B7J7P0</accession>
<evidence type="ECO:0000256" key="1">
    <source>
        <dbReference type="SAM" id="MobiDB-lite"/>
    </source>
</evidence>
<keyword evidence="3" id="KW-1185">Reference proteome</keyword>
<gene>
    <name evidence="2" type="ORF">E2C01_085800</name>
</gene>
<feature type="compositionally biased region" description="Basic and acidic residues" evidence="1">
    <location>
        <begin position="1"/>
        <end position="13"/>
    </location>
</feature>
<dbReference type="EMBL" id="VSRR010085575">
    <property type="protein sequence ID" value="MPC90799.1"/>
    <property type="molecule type" value="Genomic_DNA"/>
</dbReference>
<reference evidence="2 3" key="1">
    <citation type="submission" date="2019-05" db="EMBL/GenBank/DDBJ databases">
        <title>Another draft genome of Portunus trituberculatus and its Hox gene families provides insights of decapod evolution.</title>
        <authorList>
            <person name="Jeong J.-H."/>
            <person name="Song I."/>
            <person name="Kim S."/>
            <person name="Choi T."/>
            <person name="Kim D."/>
            <person name="Ryu S."/>
            <person name="Kim W."/>
        </authorList>
    </citation>
    <scope>NUCLEOTIDE SEQUENCE [LARGE SCALE GENOMIC DNA]</scope>
    <source>
        <tissue evidence="2">Muscle</tissue>
    </source>
</reference>
<feature type="region of interest" description="Disordered" evidence="1">
    <location>
        <begin position="1"/>
        <end position="38"/>
    </location>
</feature>